<dbReference type="Pfam" id="PF09955">
    <property type="entry name" value="DUF2189"/>
    <property type="match status" value="1"/>
</dbReference>
<evidence type="ECO:0000313" key="3">
    <source>
        <dbReference type="Proteomes" id="UP001607157"/>
    </source>
</evidence>
<name>A0ABW7I7X0_9RHOB</name>
<feature type="transmembrane region" description="Helical" evidence="1">
    <location>
        <begin position="38"/>
        <end position="59"/>
    </location>
</feature>
<feature type="transmembrane region" description="Helical" evidence="1">
    <location>
        <begin position="65"/>
        <end position="86"/>
    </location>
</feature>
<feature type="transmembrane region" description="Helical" evidence="1">
    <location>
        <begin position="118"/>
        <end position="143"/>
    </location>
</feature>
<proteinExistence type="predicted"/>
<keyword evidence="3" id="KW-1185">Reference proteome</keyword>
<gene>
    <name evidence="2" type="ORF">ACGRVM_09445</name>
</gene>
<sequence>MEITSERAHGIPPLGAPSSALFRKALSAGWRDFRAAPAFGLIVASLCLLAGWGMAGLTIWAGHTFWLVLGVFGFPLVAPFAALGTYEVSRLRGLGEAPSVGRVIHVLMHERGKHLPMLCALMMVMLLFWFFLGHMIFALFLGLKPMTNIMSSAEVFLSPNGLMMLAFGSAIGAGFALFLYAICVIGLPLLLDREVDCITATARSVMVVMGHPAPMLGWAAFISVTIVLAMIPAFLGLIVVLPWLGHASWHVYAGLKEAQDGAAAAPPPPSGVSAAP</sequence>
<dbReference type="RefSeq" id="WP_377170521.1">
    <property type="nucleotide sequence ID" value="NZ_JBHTJC010000002.1"/>
</dbReference>
<keyword evidence="1" id="KW-0472">Membrane</keyword>
<protein>
    <submittedName>
        <fullName evidence="2">DUF2189 domain-containing protein</fullName>
    </submittedName>
</protein>
<dbReference type="InterPro" id="IPR018692">
    <property type="entry name" value="DUF2189"/>
</dbReference>
<organism evidence="2 3">
    <name type="scientific">Roseovarius aquimarinus</name>
    <dbReference type="NCBI Taxonomy" id="1229156"/>
    <lineage>
        <taxon>Bacteria</taxon>
        <taxon>Pseudomonadati</taxon>
        <taxon>Pseudomonadota</taxon>
        <taxon>Alphaproteobacteria</taxon>
        <taxon>Rhodobacterales</taxon>
        <taxon>Roseobacteraceae</taxon>
        <taxon>Roseovarius</taxon>
    </lineage>
</organism>
<feature type="transmembrane region" description="Helical" evidence="1">
    <location>
        <begin position="163"/>
        <end position="191"/>
    </location>
</feature>
<comment type="caution">
    <text evidence="2">The sequence shown here is derived from an EMBL/GenBank/DDBJ whole genome shotgun (WGS) entry which is preliminary data.</text>
</comment>
<dbReference type="Proteomes" id="UP001607157">
    <property type="component" value="Unassembled WGS sequence"/>
</dbReference>
<dbReference type="EMBL" id="JBIHMM010000002">
    <property type="protein sequence ID" value="MFH0254118.1"/>
    <property type="molecule type" value="Genomic_DNA"/>
</dbReference>
<feature type="transmembrane region" description="Helical" evidence="1">
    <location>
        <begin position="216"/>
        <end position="244"/>
    </location>
</feature>
<accession>A0ABW7I7X0</accession>
<keyword evidence="1" id="KW-0812">Transmembrane</keyword>
<keyword evidence="1" id="KW-1133">Transmembrane helix</keyword>
<evidence type="ECO:0000256" key="1">
    <source>
        <dbReference type="SAM" id="Phobius"/>
    </source>
</evidence>
<reference evidence="2 3" key="1">
    <citation type="submission" date="2024-10" db="EMBL/GenBank/DDBJ databases">
        <authorList>
            <person name="Yang X.-N."/>
        </authorList>
    </citation>
    <scope>NUCLEOTIDE SEQUENCE [LARGE SCALE GENOMIC DNA]</scope>
    <source>
        <strain evidence="2 3">CAU 1059</strain>
    </source>
</reference>
<evidence type="ECO:0000313" key="2">
    <source>
        <dbReference type="EMBL" id="MFH0254118.1"/>
    </source>
</evidence>